<dbReference type="PANTHER" id="PTHR21064">
    <property type="entry name" value="AMINOGLYCOSIDE PHOSPHOTRANSFERASE DOMAIN-CONTAINING PROTEIN-RELATED"/>
    <property type="match status" value="1"/>
</dbReference>
<dbReference type="Proteomes" id="UP000283993">
    <property type="component" value="Unassembled WGS sequence"/>
</dbReference>
<organism evidence="3 4">
    <name type="scientific">Salinisphaera orenii MK-B5</name>
    <dbReference type="NCBI Taxonomy" id="856730"/>
    <lineage>
        <taxon>Bacteria</taxon>
        <taxon>Pseudomonadati</taxon>
        <taxon>Pseudomonadota</taxon>
        <taxon>Gammaproteobacteria</taxon>
        <taxon>Salinisphaerales</taxon>
        <taxon>Salinisphaeraceae</taxon>
        <taxon>Salinisphaera</taxon>
    </lineage>
</organism>
<sequence>MNVAIAMSICYQGRVMKQPSNVTRSRGDLPAPAADRAFDQLDAAAQRAHLDDVARRALARWNLPADSALRLLSLSENATYRVDAPTLEAPAALRVHRTGYHSRAGIETELAWMAALRAEAGIDTPQAIAGADGGFVQCVDTPALAESRFVDLFHFIPGAEPDESALAGPFEQLGRLTARLHAHAAHWQRPDFFERLVWDFDGCLGTRSHLGHWQQAPGLDAADRAVLEATAACIRERLAGYGTAPQRFGLIHADLRLANLLVDGDTTHIIDFDDCGLGWHLYDLATALSFIETRDDIDALVAAWLRGYREIGTLDATDEAEIPTFIMMRRMTLLGWVATHPSADMAIEQGESFARDTVMLAERYRARLA</sequence>
<accession>A0A423PH95</accession>
<comment type="caution">
    <text evidence="3">The sequence shown here is derived from an EMBL/GenBank/DDBJ whole genome shotgun (WGS) entry which is preliminary data.</text>
</comment>
<gene>
    <name evidence="3" type="ORF">SAOR_13310</name>
</gene>
<reference evidence="3 4" key="1">
    <citation type="submission" date="2013-10" db="EMBL/GenBank/DDBJ databases">
        <title>Salinisphaera orenii MK-B5 Genome Sequencing.</title>
        <authorList>
            <person name="Lai Q."/>
            <person name="Li C."/>
            <person name="Shao Z."/>
        </authorList>
    </citation>
    <scope>NUCLEOTIDE SEQUENCE [LARGE SCALE GENOMIC DNA]</scope>
    <source>
        <strain evidence="3 4">MK-B5</strain>
    </source>
</reference>
<comment type="similarity">
    <text evidence="1">Belongs to the pseudomonas-type ThrB family.</text>
</comment>
<dbReference type="InterPro" id="IPR050249">
    <property type="entry name" value="Pseudomonas-type_ThrB"/>
</dbReference>
<name>A0A423PH95_9GAMM</name>
<dbReference type="GO" id="GO:0009088">
    <property type="term" value="P:threonine biosynthetic process"/>
    <property type="evidence" value="ECO:0007669"/>
    <property type="project" value="TreeGrafter"/>
</dbReference>
<evidence type="ECO:0000313" key="3">
    <source>
        <dbReference type="EMBL" id="ROO24960.1"/>
    </source>
</evidence>
<dbReference type="PANTHER" id="PTHR21064:SF6">
    <property type="entry name" value="AMINOGLYCOSIDE PHOSPHOTRANSFERASE DOMAIN-CONTAINING PROTEIN"/>
    <property type="match status" value="1"/>
</dbReference>
<dbReference type="SUPFAM" id="SSF56112">
    <property type="entry name" value="Protein kinase-like (PK-like)"/>
    <property type="match status" value="1"/>
</dbReference>
<dbReference type="AlphaFoldDB" id="A0A423PH95"/>
<keyword evidence="4" id="KW-1185">Reference proteome</keyword>
<dbReference type="Pfam" id="PF01636">
    <property type="entry name" value="APH"/>
    <property type="match status" value="1"/>
</dbReference>
<dbReference type="EMBL" id="AYKH01000040">
    <property type="protein sequence ID" value="ROO24960.1"/>
    <property type="molecule type" value="Genomic_DNA"/>
</dbReference>
<dbReference type="Gene3D" id="3.90.1200.10">
    <property type="match status" value="1"/>
</dbReference>
<dbReference type="GO" id="GO:0004413">
    <property type="term" value="F:homoserine kinase activity"/>
    <property type="evidence" value="ECO:0007669"/>
    <property type="project" value="TreeGrafter"/>
</dbReference>
<keyword evidence="3" id="KW-0808">Transferase</keyword>
<dbReference type="InterPro" id="IPR002575">
    <property type="entry name" value="Aminoglycoside_PTrfase"/>
</dbReference>
<evidence type="ECO:0000313" key="4">
    <source>
        <dbReference type="Proteomes" id="UP000283993"/>
    </source>
</evidence>
<feature type="domain" description="Aminoglycoside phosphotransferase" evidence="2">
    <location>
        <begin position="73"/>
        <end position="312"/>
    </location>
</feature>
<dbReference type="InterPro" id="IPR011009">
    <property type="entry name" value="Kinase-like_dom_sf"/>
</dbReference>
<evidence type="ECO:0000256" key="1">
    <source>
        <dbReference type="ARBA" id="ARBA00038240"/>
    </source>
</evidence>
<proteinExistence type="inferred from homology"/>
<protein>
    <submittedName>
        <fullName evidence="3">Aminoglycoside phosphotransferase</fullName>
    </submittedName>
</protein>
<evidence type="ECO:0000259" key="2">
    <source>
        <dbReference type="Pfam" id="PF01636"/>
    </source>
</evidence>